<keyword evidence="2" id="KW-0489">Methyltransferase</keyword>
<dbReference type="InterPro" id="IPR050508">
    <property type="entry name" value="Methyltransf_Superfamily"/>
</dbReference>
<dbReference type="PANTHER" id="PTHR42912:SF93">
    <property type="entry name" value="N6-ADENOSINE-METHYLTRANSFERASE TMT1A"/>
    <property type="match status" value="1"/>
</dbReference>
<dbReference type="AlphaFoldDB" id="H8GJE7"/>
<proteinExistence type="predicted"/>
<dbReference type="Gene3D" id="3.40.50.150">
    <property type="entry name" value="Vaccinia Virus protein VP39"/>
    <property type="match status" value="1"/>
</dbReference>
<gene>
    <name evidence="2" type="ORF">Metal_1340</name>
</gene>
<keyword evidence="3" id="KW-1185">Reference proteome</keyword>
<accession>H8GJE7</accession>
<dbReference type="RefSeq" id="WP_005370785.1">
    <property type="nucleotide sequence ID" value="NZ_CM001475.1"/>
</dbReference>
<dbReference type="STRING" id="686340.Metal_1340"/>
<dbReference type="CDD" id="cd02440">
    <property type="entry name" value="AdoMet_MTases"/>
    <property type="match status" value="1"/>
</dbReference>
<feature type="domain" description="Methyltransferase type 11" evidence="1">
    <location>
        <begin position="49"/>
        <end position="144"/>
    </location>
</feature>
<dbReference type="eggNOG" id="COG2226">
    <property type="taxonomic scope" value="Bacteria"/>
</dbReference>
<sequence>MMTHRQSVHEQFDPQAKAYLTSAVHAQGNDLVRAQALVKQAIPRTGVGLDIGCGAGHLSFALSPLVSRIVALDPSESMLATVREAAGQKELANIETKQGNAEELPFPDASFCLVATRYSAHHWVGLDRALAEMRRVLRPDGYILVIDVETFSDPLVDSHLQALELLHDRSHVRDRSEAEWRRHFQEAGFALLEHSRWPVRLEFASWVATIRTPPSKVAMIREIQIEAPREVREALAIEEDGSFTIQTGLLWGCLDS</sequence>
<name>H8GJE7_METAL</name>
<evidence type="ECO:0000259" key="1">
    <source>
        <dbReference type="Pfam" id="PF08241"/>
    </source>
</evidence>
<dbReference type="EMBL" id="CM001475">
    <property type="protein sequence ID" value="EIC29137.1"/>
    <property type="molecule type" value="Genomic_DNA"/>
</dbReference>
<dbReference type="PANTHER" id="PTHR42912">
    <property type="entry name" value="METHYLTRANSFERASE"/>
    <property type="match status" value="1"/>
</dbReference>
<organism evidence="2 3">
    <name type="scientific">Methylomicrobium album BG8</name>
    <dbReference type="NCBI Taxonomy" id="686340"/>
    <lineage>
        <taxon>Bacteria</taxon>
        <taxon>Pseudomonadati</taxon>
        <taxon>Pseudomonadota</taxon>
        <taxon>Gammaproteobacteria</taxon>
        <taxon>Methylococcales</taxon>
        <taxon>Methylococcaceae</taxon>
        <taxon>Methylomicrobium</taxon>
    </lineage>
</organism>
<dbReference type="HOGENOM" id="CLU_037990_10_0_6"/>
<dbReference type="SUPFAM" id="SSF53335">
    <property type="entry name" value="S-adenosyl-L-methionine-dependent methyltransferases"/>
    <property type="match status" value="1"/>
</dbReference>
<dbReference type="GO" id="GO:0032259">
    <property type="term" value="P:methylation"/>
    <property type="evidence" value="ECO:0007669"/>
    <property type="project" value="UniProtKB-KW"/>
</dbReference>
<keyword evidence="2" id="KW-0830">Ubiquinone</keyword>
<keyword evidence="2" id="KW-0808">Transferase</keyword>
<evidence type="ECO:0000313" key="3">
    <source>
        <dbReference type="Proteomes" id="UP000005090"/>
    </source>
</evidence>
<dbReference type="InterPro" id="IPR013216">
    <property type="entry name" value="Methyltransf_11"/>
</dbReference>
<evidence type="ECO:0000313" key="2">
    <source>
        <dbReference type="EMBL" id="EIC29137.1"/>
    </source>
</evidence>
<dbReference type="Proteomes" id="UP000005090">
    <property type="component" value="Chromosome"/>
</dbReference>
<protein>
    <submittedName>
        <fullName evidence="2">Methylase involved in ubiquinone/menaquinone biosynthesis</fullName>
    </submittedName>
</protein>
<dbReference type="GO" id="GO:0008757">
    <property type="term" value="F:S-adenosylmethionine-dependent methyltransferase activity"/>
    <property type="evidence" value="ECO:0007669"/>
    <property type="project" value="InterPro"/>
</dbReference>
<dbReference type="InterPro" id="IPR029063">
    <property type="entry name" value="SAM-dependent_MTases_sf"/>
</dbReference>
<dbReference type="Pfam" id="PF08241">
    <property type="entry name" value="Methyltransf_11"/>
    <property type="match status" value="1"/>
</dbReference>
<reference evidence="2 3" key="1">
    <citation type="journal article" date="2013" name="Genome Announc.">
        <title>Genome Sequence of the Obligate Gammaproteobacterial Methanotroph Methylomicrobium album Strain BG8.</title>
        <authorList>
            <person name="Kits K.D."/>
            <person name="Kalyuzhnaya M.G."/>
            <person name="Klotz M.G."/>
            <person name="Jetten M.S."/>
            <person name="Op den Camp H.J."/>
            <person name="Vuilleumier S."/>
            <person name="Bringel F."/>
            <person name="Dispirito A.A."/>
            <person name="Murrell J.C."/>
            <person name="Bruce D."/>
            <person name="Cheng J.F."/>
            <person name="Copeland A."/>
            <person name="Goodwin L."/>
            <person name="Hauser L."/>
            <person name="Lajus A."/>
            <person name="Land M.L."/>
            <person name="Lapidus A."/>
            <person name="Lucas S."/>
            <person name="Medigue C."/>
            <person name="Pitluck S."/>
            <person name="Woyke T."/>
            <person name="Zeytun A."/>
            <person name="Stein L.Y."/>
        </authorList>
    </citation>
    <scope>NUCLEOTIDE SEQUENCE [LARGE SCALE GENOMIC DNA]</scope>
    <source>
        <strain evidence="2 3">BG8</strain>
    </source>
</reference>